<keyword evidence="6" id="KW-0378">Hydrolase</keyword>
<evidence type="ECO:0000256" key="7">
    <source>
        <dbReference type="ARBA" id="ARBA00023134"/>
    </source>
</evidence>
<evidence type="ECO:0000256" key="4">
    <source>
        <dbReference type="ARBA" id="ARBA00022490"/>
    </source>
</evidence>
<keyword evidence="5" id="KW-0547">Nucleotide-binding</keyword>
<proteinExistence type="inferred from homology"/>
<evidence type="ECO:0000256" key="1">
    <source>
        <dbReference type="ARBA" id="ARBA00004413"/>
    </source>
</evidence>
<keyword evidence="4" id="KW-0963">Cytoplasm</keyword>
<sequence>MGLFDRFKKRFKKTNEEEITAEGGSVEAEEAVEQGKRLKEALEEARPSLPVATTTSSPESDDEWDNSEETIEDPFAKPIGRKERKKARRAASVEKAERPIESKEPVAKDPMQSTTGHNLVASGPAEIEIDLSDSATKTGGRVVMSSDKLDRILEDLEEELLTSDMAQSAVEEVIHTLKATLIGTRISTTKKLEVVVEEALRSTLLRLLEARYWDFDKTVDAFLVDASPVVIMLVGVNGTGKTTTTAKVAHRLSQQGRSVVLAAADTFRAGAIDQLAVHADRLGVRCIRSQRGGDAAAVARDAVESARARGEDVVIIDTAGRMQNKTNLMEELRKVHRVTQPHLVIFVADALAGNDAVTQAIEFQRMLSFDGAALCKLDTDAKGGAALSIAHATGRPIVLAGVGQGYDDLIDFDPAWFIDTILE</sequence>
<dbReference type="GO" id="GO:0005886">
    <property type="term" value="C:plasma membrane"/>
    <property type="evidence" value="ECO:0007669"/>
    <property type="project" value="UniProtKB-SubCell"/>
</dbReference>
<evidence type="ECO:0000256" key="6">
    <source>
        <dbReference type="ARBA" id="ARBA00022801"/>
    </source>
</evidence>
<dbReference type="SMART" id="SM00382">
    <property type="entry name" value="AAA"/>
    <property type="match status" value="1"/>
</dbReference>
<keyword evidence="8" id="KW-0472">Membrane</keyword>
<dbReference type="SUPFAM" id="SSF47364">
    <property type="entry name" value="Domain of the SRP/SRP receptor G-proteins"/>
    <property type="match status" value="1"/>
</dbReference>
<dbReference type="Gene3D" id="1.20.120.140">
    <property type="entry name" value="Signal recognition particle SRP54, nucleotide-binding domain"/>
    <property type="match status" value="1"/>
</dbReference>
<dbReference type="PANTHER" id="PTHR43134:SF1">
    <property type="entry name" value="SIGNAL RECOGNITION PARTICLE RECEPTOR SUBUNIT ALPHA"/>
    <property type="match status" value="1"/>
</dbReference>
<dbReference type="InterPro" id="IPR036225">
    <property type="entry name" value="SRP/SRP_N"/>
</dbReference>
<feature type="compositionally biased region" description="Basic and acidic residues" evidence="10">
    <location>
        <begin position="33"/>
        <end position="46"/>
    </location>
</feature>
<dbReference type="SUPFAM" id="SSF52540">
    <property type="entry name" value="P-loop containing nucleoside triphosphate hydrolases"/>
    <property type="match status" value="1"/>
</dbReference>
<dbReference type="AlphaFoldDB" id="A0A381WWQ9"/>
<evidence type="ECO:0000256" key="2">
    <source>
        <dbReference type="ARBA" id="ARBA00008531"/>
    </source>
</evidence>
<dbReference type="InterPro" id="IPR000897">
    <property type="entry name" value="SRP54_GTPase_dom"/>
</dbReference>
<gene>
    <name evidence="12" type="ORF">METZ01_LOCUS109830</name>
</gene>
<name>A0A381WWQ9_9ZZZZ</name>
<dbReference type="GO" id="GO:0005047">
    <property type="term" value="F:signal recognition particle binding"/>
    <property type="evidence" value="ECO:0007669"/>
    <property type="project" value="TreeGrafter"/>
</dbReference>
<dbReference type="Pfam" id="PF02881">
    <property type="entry name" value="SRP54_N"/>
    <property type="match status" value="1"/>
</dbReference>
<feature type="compositionally biased region" description="Acidic residues" evidence="10">
    <location>
        <begin position="59"/>
        <end position="72"/>
    </location>
</feature>
<dbReference type="SMART" id="SM00962">
    <property type="entry name" value="SRP54"/>
    <property type="match status" value="1"/>
</dbReference>
<evidence type="ECO:0000256" key="9">
    <source>
        <dbReference type="ARBA" id="ARBA00023170"/>
    </source>
</evidence>
<evidence type="ECO:0000256" key="3">
    <source>
        <dbReference type="ARBA" id="ARBA00022475"/>
    </source>
</evidence>
<dbReference type="HAMAP" id="MF_00920">
    <property type="entry name" value="FtsY"/>
    <property type="match status" value="1"/>
</dbReference>
<keyword evidence="7" id="KW-0342">GTP-binding</keyword>
<keyword evidence="3" id="KW-1003">Cell membrane</keyword>
<dbReference type="InterPro" id="IPR013822">
    <property type="entry name" value="Signal_recog_particl_SRP54_hlx"/>
</dbReference>
<evidence type="ECO:0000313" key="12">
    <source>
        <dbReference type="EMBL" id="SVA56976.1"/>
    </source>
</evidence>
<evidence type="ECO:0000259" key="11">
    <source>
        <dbReference type="PROSITE" id="PS00300"/>
    </source>
</evidence>
<protein>
    <recommendedName>
        <fullName evidence="11">SRP54-type proteins GTP-binding domain-containing protein</fullName>
    </recommendedName>
</protein>
<dbReference type="InterPro" id="IPR042101">
    <property type="entry name" value="SRP54_N_sf"/>
</dbReference>
<evidence type="ECO:0000256" key="5">
    <source>
        <dbReference type="ARBA" id="ARBA00022741"/>
    </source>
</evidence>
<feature type="domain" description="SRP54-type proteins GTP-binding" evidence="11">
    <location>
        <begin position="396"/>
        <end position="409"/>
    </location>
</feature>
<dbReference type="InterPro" id="IPR003593">
    <property type="entry name" value="AAA+_ATPase"/>
</dbReference>
<dbReference type="GO" id="GO:0006614">
    <property type="term" value="P:SRP-dependent cotranslational protein targeting to membrane"/>
    <property type="evidence" value="ECO:0007669"/>
    <property type="project" value="InterPro"/>
</dbReference>
<feature type="compositionally biased region" description="Basic and acidic residues" evidence="10">
    <location>
        <begin position="91"/>
        <end position="107"/>
    </location>
</feature>
<dbReference type="InterPro" id="IPR004390">
    <property type="entry name" value="SR_rcpt_FtsY"/>
</dbReference>
<dbReference type="GO" id="GO:0005737">
    <property type="term" value="C:cytoplasm"/>
    <property type="evidence" value="ECO:0007669"/>
    <property type="project" value="UniProtKB-ARBA"/>
</dbReference>
<dbReference type="EMBL" id="UINC01013145">
    <property type="protein sequence ID" value="SVA56976.1"/>
    <property type="molecule type" value="Genomic_DNA"/>
</dbReference>
<keyword evidence="9" id="KW-0675">Receptor</keyword>
<dbReference type="NCBIfam" id="TIGR00064">
    <property type="entry name" value="ftsY"/>
    <property type="match status" value="1"/>
</dbReference>
<dbReference type="GO" id="GO:0003924">
    <property type="term" value="F:GTPase activity"/>
    <property type="evidence" value="ECO:0007669"/>
    <property type="project" value="TreeGrafter"/>
</dbReference>
<accession>A0A381WWQ9</accession>
<comment type="subcellular location">
    <subcellularLocation>
        <location evidence="1">Cell membrane</location>
        <topology evidence="1">Peripheral membrane protein</topology>
        <orientation evidence="1">Cytoplasmic side</orientation>
    </subcellularLocation>
</comment>
<reference evidence="12" key="1">
    <citation type="submission" date="2018-05" db="EMBL/GenBank/DDBJ databases">
        <authorList>
            <person name="Lanie J.A."/>
            <person name="Ng W.-L."/>
            <person name="Kazmierczak K.M."/>
            <person name="Andrzejewski T.M."/>
            <person name="Davidsen T.M."/>
            <person name="Wayne K.J."/>
            <person name="Tettelin H."/>
            <person name="Glass J.I."/>
            <person name="Rusch D."/>
            <person name="Podicherti R."/>
            <person name="Tsui H.-C.T."/>
            <person name="Winkler M.E."/>
        </authorList>
    </citation>
    <scope>NUCLEOTIDE SEQUENCE</scope>
</reference>
<organism evidence="12">
    <name type="scientific">marine metagenome</name>
    <dbReference type="NCBI Taxonomy" id="408172"/>
    <lineage>
        <taxon>unclassified sequences</taxon>
        <taxon>metagenomes</taxon>
        <taxon>ecological metagenomes</taxon>
    </lineage>
</organism>
<feature type="region of interest" description="Disordered" evidence="10">
    <location>
        <begin position="15"/>
        <end position="121"/>
    </location>
</feature>
<dbReference type="Gene3D" id="3.40.50.300">
    <property type="entry name" value="P-loop containing nucleotide triphosphate hydrolases"/>
    <property type="match status" value="1"/>
</dbReference>
<dbReference type="Pfam" id="PF00448">
    <property type="entry name" value="SRP54"/>
    <property type="match status" value="1"/>
</dbReference>
<dbReference type="FunFam" id="3.40.50.300:FF:000053">
    <property type="entry name" value="Signal recognition particle receptor FtsY"/>
    <property type="match status" value="1"/>
</dbReference>
<dbReference type="PROSITE" id="PS00300">
    <property type="entry name" value="SRP54"/>
    <property type="match status" value="1"/>
</dbReference>
<comment type="similarity">
    <text evidence="2">Belongs to the GTP-binding SRP family.</text>
</comment>
<evidence type="ECO:0000256" key="8">
    <source>
        <dbReference type="ARBA" id="ARBA00023136"/>
    </source>
</evidence>
<dbReference type="InterPro" id="IPR027417">
    <property type="entry name" value="P-loop_NTPase"/>
</dbReference>
<evidence type="ECO:0000256" key="10">
    <source>
        <dbReference type="SAM" id="MobiDB-lite"/>
    </source>
</evidence>
<dbReference type="GO" id="GO:0005525">
    <property type="term" value="F:GTP binding"/>
    <property type="evidence" value="ECO:0007669"/>
    <property type="project" value="UniProtKB-KW"/>
</dbReference>
<dbReference type="PANTHER" id="PTHR43134">
    <property type="entry name" value="SIGNAL RECOGNITION PARTICLE RECEPTOR SUBUNIT ALPHA"/>
    <property type="match status" value="1"/>
</dbReference>